<dbReference type="Pfam" id="PF23186">
    <property type="entry name" value="DUF7059"/>
    <property type="match status" value="1"/>
</dbReference>
<evidence type="ECO:0000259" key="7">
    <source>
        <dbReference type="Pfam" id="PF23186"/>
    </source>
</evidence>
<evidence type="ECO:0000313" key="8">
    <source>
        <dbReference type="EMBL" id="MBT8797731.1"/>
    </source>
</evidence>
<dbReference type="PANTHER" id="PTHR45875">
    <property type="entry name" value="METHYLTRANSFERASE N6AMT1"/>
    <property type="match status" value="1"/>
</dbReference>
<dbReference type="InterPro" id="IPR052190">
    <property type="entry name" value="Euk-Arch_PrmC-MTase"/>
</dbReference>
<dbReference type="Gene3D" id="3.40.50.150">
    <property type="entry name" value="Vaccinia Virus protein VP39"/>
    <property type="match status" value="1"/>
</dbReference>
<sequence length="545" mass="55929">MDAAVTELANPAPTPGSESDAALREDPDPALVALLRTDLAQAGYTADAVRALWGPLADEAIGHGLTGPALRALDRIEGEGAVAADDRPDGAAVRVATLARLLFLGAPTPLASVDAALPHAGARGLAALGLAAIEGARVVPRVLLRPQDYADGGADGGWWVASDLDEAALGGPLPPGHVLGVGGASLTLAGLQLPTPATRVLDLGTGCGIQALRARAYAAHVVATDVSERALAFTRLNVLLNEGAAAVEVRHGSLFAPVAGEEFDRVVSNPPFVITPRAAGVPAYEYRDAGFAGDDLVAAFVSGVGGVLASGGVAQLLGNWEYRGGEDGLERVRAWVDASSEPLDAWVIEREQLDPLAYAELWVRDGGTAPGTPGYATLVEAWLADFAARDVTAIGFGYLLLRRTATGTPTLRRFERIAHPLPGGSLGAHLAEALTAHDALAVLDDDALSATRVVVAGDVTEARHHLPGVEAPSVIELRQGGALARTIEVDPALAALVGASDGDLPLGPLIAAIADLLEVDAAALRADILPRVRELVFAGFLHLAD</sequence>
<gene>
    <name evidence="8" type="ORF">J0P97_06550</name>
</gene>
<evidence type="ECO:0000259" key="6">
    <source>
        <dbReference type="Pfam" id="PF05175"/>
    </source>
</evidence>
<organism evidence="8 9">
    <name type="scientific">Microbacterium flavum</name>
    <dbReference type="NCBI Taxonomy" id="415216"/>
    <lineage>
        <taxon>Bacteria</taxon>
        <taxon>Bacillati</taxon>
        <taxon>Actinomycetota</taxon>
        <taxon>Actinomycetes</taxon>
        <taxon>Micrococcales</taxon>
        <taxon>Microbacteriaceae</taxon>
        <taxon>Microbacterium</taxon>
    </lineage>
</organism>
<keyword evidence="3" id="KW-0808">Transferase</keyword>
<comment type="caution">
    <text evidence="8">The sequence shown here is derived from an EMBL/GenBank/DDBJ whole genome shotgun (WGS) entry which is preliminary data.</text>
</comment>
<dbReference type="EMBL" id="JAFLHG010000005">
    <property type="protein sequence ID" value="MBT8797731.1"/>
    <property type="molecule type" value="Genomic_DNA"/>
</dbReference>
<accession>A0ABS5XTI0</accession>
<dbReference type="PROSITE" id="PS00092">
    <property type="entry name" value="N6_MTASE"/>
    <property type="match status" value="1"/>
</dbReference>
<dbReference type="Proteomes" id="UP000740605">
    <property type="component" value="Unassembled WGS sequence"/>
</dbReference>
<feature type="domain" description="Methyltransferase small" evidence="6">
    <location>
        <begin position="192"/>
        <end position="273"/>
    </location>
</feature>
<dbReference type="SUPFAM" id="SSF53335">
    <property type="entry name" value="S-adenosyl-L-methionine-dependent methyltransferases"/>
    <property type="match status" value="1"/>
</dbReference>
<feature type="domain" description="DUF7059" evidence="7">
    <location>
        <begin position="41"/>
        <end position="139"/>
    </location>
</feature>
<dbReference type="InterPro" id="IPR029063">
    <property type="entry name" value="SAM-dependent_MTases_sf"/>
</dbReference>
<evidence type="ECO:0000313" key="9">
    <source>
        <dbReference type="Proteomes" id="UP000740605"/>
    </source>
</evidence>
<evidence type="ECO:0000256" key="5">
    <source>
        <dbReference type="SAM" id="MobiDB-lite"/>
    </source>
</evidence>
<keyword evidence="9" id="KW-1185">Reference proteome</keyword>
<dbReference type="CDD" id="cd02440">
    <property type="entry name" value="AdoMet_MTases"/>
    <property type="match status" value="1"/>
</dbReference>
<dbReference type="InterPro" id="IPR007848">
    <property type="entry name" value="Small_mtfrase_dom"/>
</dbReference>
<protein>
    <submittedName>
        <fullName evidence="8">Methyltransferase</fullName>
    </submittedName>
</protein>
<dbReference type="Pfam" id="PF05175">
    <property type="entry name" value="MTS"/>
    <property type="match status" value="1"/>
</dbReference>
<dbReference type="GO" id="GO:0008168">
    <property type="term" value="F:methyltransferase activity"/>
    <property type="evidence" value="ECO:0007669"/>
    <property type="project" value="UniProtKB-KW"/>
</dbReference>
<proteinExistence type="inferred from homology"/>
<feature type="region of interest" description="Disordered" evidence="5">
    <location>
        <begin position="1"/>
        <end position="24"/>
    </location>
</feature>
<evidence type="ECO:0000256" key="3">
    <source>
        <dbReference type="ARBA" id="ARBA00022679"/>
    </source>
</evidence>
<reference evidence="8 9" key="1">
    <citation type="submission" date="2021-03" db="EMBL/GenBank/DDBJ databases">
        <title>Microbacterium pauli sp. nov., isolated from microfiltered milk.</title>
        <authorList>
            <person name="Bellassi P."/>
            <person name="Fontana A."/>
            <person name="Callegari M.L."/>
            <person name="Lorenzo M."/>
            <person name="Cappa F."/>
        </authorList>
    </citation>
    <scope>NUCLEOTIDE SEQUENCE [LARGE SCALE GENOMIC DNA]</scope>
    <source>
        <strain evidence="8 9">DSM 18909</strain>
    </source>
</reference>
<evidence type="ECO:0000256" key="1">
    <source>
        <dbReference type="ARBA" id="ARBA00006149"/>
    </source>
</evidence>
<dbReference type="InterPro" id="IPR055487">
    <property type="entry name" value="DUF7059"/>
</dbReference>
<keyword evidence="4" id="KW-0949">S-adenosyl-L-methionine</keyword>
<name>A0ABS5XTI0_9MICO</name>
<evidence type="ECO:0000256" key="2">
    <source>
        <dbReference type="ARBA" id="ARBA00022603"/>
    </source>
</evidence>
<comment type="similarity">
    <text evidence="1">Belongs to the eukaryotic/archaeal PrmC-related family.</text>
</comment>
<dbReference type="PANTHER" id="PTHR45875:SF1">
    <property type="entry name" value="METHYLTRANSFERASE N6AMT1"/>
    <property type="match status" value="1"/>
</dbReference>
<keyword evidence="2 8" id="KW-0489">Methyltransferase</keyword>
<dbReference type="GO" id="GO:0032259">
    <property type="term" value="P:methylation"/>
    <property type="evidence" value="ECO:0007669"/>
    <property type="project" value="UniProtKB-KW"/>
</dbReference>
<dbReference type="InterPro" id="IPR002052">
    <property type="entry name" value="DNA_methylase_N6_adenine_CS"/>
</dbReference>
<evidence type="ECO:0000256" key="4">
    <source>
        <dbReference type="ARBA" id="ARBA00022691"/>
    </source>
</evidence>